<dbReference type="EMBL" id="BTGB01000001">
    <property type="protein sequence ID" value="GMM43660.1"/>
    <property type="molecule type" value="Genomic_DNA"/>
</dbReference>
<gene>
    <name evidence="1" type="ORF">DAPK24_002350</name>
</gene>
<evidence type="ECO:0000313" key="1">
    <source>
        <dbReference type="EMBL" id="GMM43660.1"/>
    </source>
</evidence>
<name>A0AAV5QWY1_PICKL</name>
<evidence type="ECO:0000313" key="2">
    <source>
        <dbReference type="Proteomes" id="UP001378960"/>
    </source>
</evidence>
<sequence>MTKVTDAYRRHRSAKRLNRAFISAIGTSRSNLLELTENEDINLNLQNVNKLLTSLGPYTNYDTSSHTYPALNNNQSIDAKLKEEVLNKYTLEKSKPSGDLKLDLLKSSEIFFFNDDDYTVPLNDIKDNFINNNNITSNLQNSTFHLNYVKFKASQVYCKSTKFQIFETSKLLKNSNNLNIIHLFDIHYNLSKYPKCKLHNDRLKFLPYYDSNVSVNLNYNSNSSDERKTSVKFEEFTRKKPFFRQQPPILVSPKKRRIPQEFKPNPKPPTKSCLKKDLVNKNYHAEIKLASYCDVIDINQFIKLLDAQFKNKVKKHRIRSKRDKLKIV</sequence>
<dbReference type="Proteomes" id="UP001378960">
    <property type="component" value="Unassembled WGS sequence"/>
</dbReference>
<comment type="caution">
    <text evidence="1">The sequence shown here is derived from an EMBL/GenBank/DDBJ whole genome shotgun (WGS) entry which is preliminary data.</text>
</comment>
<reference evidence="1 2" key="1">
    <citation type="journal article" date="2023" name="Elife">
        <title>Identification of key yeast species and microbe-microbe interactions impacting larval growth of Drosophila in the wild.</title>
        <authorList>
            <person name="Mure A."/>
            <person name="Sugiura Y."/>
            <person name="Maeda R."/>
            <person name="Honda K."/>
            <person name="Sakurai N."/>
            <person name="Takahashi Y."/>
            <person name="Watada M."/>
            <person name="Katoh T."/>
            <person name="Gotoh A."/>
            <person name="Gotoh Y."/>
            <person name="Taniguchi I."/>
            <person name="Nakamura K."/>
            <person name="Hayashi T."/>
            <person name="Katayama T."/>
            <person name="Uemura T."/>
            <person name="Hattori Y."/>
        </authorList>
    </citation>
    <scope>NUCLEOTIDE SEQUENCE [LARGE SCALE GENOMIC DNA]</scope>
    <source>
        <strain evidence="1 2">PK-24</strain>
    </source>
</reference>
<proteinExistence type="predicted"/>
<keyword evidence="2" id="KW-1185">Reference proteome</keyword>
<protein>
    <submittedName>
        <fullName evidence="1">Uncharacterized protein</fullName>
    </submittedName>
</protein>
<accession>A0AAV5QWY1</accession>
<dbReference type="AlphaFoldDB" id="A0AAV5QWY1"/>
<organism evidence="1 2">
    <name type="scientific">Pichia kluyveri</name>
    <name type="common">Yeast</name>
    <dbReference type="NCBI Taxonomy" id="36015"/>
    <lineage>
        <taxon>Eukaryota</taxon>
        <taxon>Fungi</taxon>
        <taxon>Dikarya</taxon>
        <taxon>Ascomycota</taxon>
        <taxon>Saccharomycotina</taxon>
        <taxon>Pichiomycetes</taxon>
        <taxon>Pichiales</taxon>
        <taxon>Pichiaceae</taxon>
        <taxon>Pichia</taxon>
    </lineage>
</organism>